<dbReference type="SUPFAM" id="SSF48498">
    <property type="entry name" value="Tetracyclin repressor-like, C-terminal domain"/>
    <property type="match status" value="1"/>
</dbReference>
<comment type="caution">
    <text evidence="6">The sequence shown here is derived from an EMBL/GenBank/DDBJ whole genome shotgun (WGS) entry which is preliminary data.</text>
</comment>
<evidence type="ECO:0000256" key="2">
    <source>
        <dbReference type="ARBA" id="ARBA00023125"/>
    </source>
</evidence>
<dbReference type="Proteomes" id="UP001596137">
    <property type="component" value="Unassembled WGS sequence"/>
</dbReference>
<evidence type="ECO:0000256" key="1">
    <source>
        <dbReference type="ARBA" id="ARBA00023015"/>
    </source>
</evidence>
<dbReference type="RefSeq" id="WP_380754224.1">
    <property type="nucleotide sequence ID" value="NZ_JBHSRF010000023.1"/>
</dbReference>
<organism evidence="6 7">
    <name type="scientific">Sphaerisporangium aureirubrum</name>
    <dbReference type="NCBI Taxonomy" id="1544736"/>
    <lineage>
        <taxon>Bacteria</taxon>
        <taxon>Bacillati</taxon>
        <taxon>Actinomycetota</taxon>
        <taxon>Actinomycetes</taxon>
        <taxon>Streptosporangiales</taxon>
        <taxon>Streptosporangiaceae</taxon>
        <taxon>Sphaerisporangium</taxon>
    </lineage>
</organism>
<dbReference type="InterPro" id="IPR001647">
    <property type="entry name" value="HTH_TetR"/>
</dbReference>
<accession>A0ABW1NJD2</accession>
<reference evidence="7" key="1">
    <citation type="journal article" date="2019" name="Int. J. Syst. Evol. Microbiol.">
        <title>The Global Catalogue of Microorganisms (GCM) 10K type strain sequencing project: providing services to taxonomists for standard genome sequencing and annotation.</title>
        <authorList>
            <consortium name="The Broad Institute Genomics Platform"/>
            <consortium name="The Broad Institute Genome Sequencing Center for Infectious Disease"/>
            <person name="Wu L."/>
            <person name="Ma J."/>
        </authorList>
    </citation>
    <scope>NUCLEOTIDE SEQUENCE [LARGE SCALE GENOMIC DNA]</scope>
    <source>
        <strain evidence="7">JCM 30346</strain>
    </source>
</reference>
<dbReference type="PROSITE" id="PS50977">
    <property type="entry name" value="HTH_TETR_2"/>
    <property type="match status" value="1"/>
</dbReference>
<dbReference type="PANTHER" id="PTHR30055">
    <property type="entry name" value="HTH-TYPE TRANSCRIPTIONAL REGULATOR RUTR"/>
    <property type="match status" value="1"/>
</dbReference>
<gene>
    <name evidence="6" type="ORF">ACFP1K_17725</name>
</gene>
<evidence type="ECO:0000313" key="7">
    <source>
        <dbReference type="Proteomes" id="UP001596137"/>
    </source>
</evidence>
<keyword evidence="1" id="KW-0805">Transcription regulation</keyword>
<keyword evidence="3" id="KW-0804">Transcription</keyword>
<name>A0ABW1NJD2_9ACTN</name>
<dbReference type="InterPro" id="IPR009057">
    <property type="entry name" value="Homeodomain-like_sf"/>
</dbReference>
<feature type="domain" description="HTH tetR-type" evidence="5">
    <location>
        <begin position="10"/>
        <end position="69"/>
    </location>
</feature>
<evidence type="ECO:0000313" key="6">
    <source>
        <dbReference type="EMBL" id="MFC6083015.1"/>
    </source>
</evidence>
<proteinExistence type="predicted"/>
<protein>
    <submittedName>
        <fullName evidence="6">TetR/AcrR family transcriptional regulator</fullName>
    </submittedName>
</protein>
<sequence>MTRKPRTDAEHNRRHIVAVARAAFAADGLDLPMREIARRAGLGVATVYRHFPSRPDLIGAVLAEQVAHCVAEMRAALDDPDPWRALCATVRGFSERQLRDRGLNEVLLGSHAAALKFTEERRAQERGLELLVERARSAGAVRPDMSVEDVRVGLLAIASFRALPPGRADAAVRRLANLLLAGLSARERSPASG</sequence>
<dbReference type="Pfam" id="PF00440">
    <property type="entry name" value="TetR_N"/>
    <property type="match status" value="1"/>
</dbReference>
<dbReference type="EMBL" id="JBHSRF010000023">
    <property type="protein sequence ID" value="MFC6083015.1"/>
    <property type="molecule type" value="Genomic_DNA"/>
</dbReference>
<dbReference type="Pfam" id="PF21597">
    <property type="entry name" value="TetR_C_43"/>
    <property type="match status" value="1"/>
</dbReference>
<evidence type="ECO:0000256" key="4">
    <source>
        <dbReference type="PROSITE-ProRule" id="PRU00335"/>
    </source>
</evidence>
<keyword evidence="2 4" id="KW-0238">DNA-binding</keyword>
<evidence type="ECO:0000259" key="5">
    <source>
        <dbReference type="PROSITE" id="PS50977"/>
    </source>
</evidence>
<dbReference type="PRINTS" id="PR00455">
    <property type="entry name" value="HTHTETR"/>
</dbReference>
<dbReference type="SUPFAM" id="SSF46689">
    <property type="entry name" value="Homeodomain-like"/>
    <property type="match status" value="1"/>
</dbReference>
<dbReference type="PANTHER" id="PTHR30055:SF234">
    <property type="entry name" value="HTH-TYPE TRANSCRIPTIONAL REGULATOR BETI"/>
    <property type="match status" value="1"/>
</dbReference>
<dbReference type="InterPro" id="IPR036271">
    <property type="entry name" value="Tet_transcr_reg_TetR-rel_C_sf"/>
</dbReference>
<dbReference type="InterPro" id="IPR050109">
    <property type="entry name" value="HTH-type_TetR-like_transc_reg"/>
</dbReference>
<evidence type="ECO:0000256" key="3">
    <source>
        <dbReference type="ARBA" id="ARBA00023163"/>
    </source>
</evidence>
<dbReference type="Gene3D" id="1.10.357.10">
    <property type="entry name" value="Tetracycline Repressor, domain 2"/>
    <property type="match status" value="1"/>
</dbReference>
<dbReference type="InterPro" id="IPR049445">
    <property type="entry name" value="TetR_SbtR-like_C"/>
</dbReference>
<feature type="DNA-binding region" description="H-T-H motif" evidence="4">
    <location>
        <begin position="32"/>
        <end position="51"/>
    </location>
</feature>
<keyword evidence="7" id="KW-1185">Reference proteome</keyword>